<dbReference type="EMBL" id="VDEM01000072">
    <property type="protein sequence ID" value="KAF0822013.1"/>
    <property type="molecule type" value="Genomic_DNA"/>
</dbReference>
<gene>
    <name evidence="1" type="ORF">KIS1582_4212</name>
</gene>
<name>A0A7Y5B146_CYTFI</name>
<dbReference type="RefSeq" id="WP_159346570.1">
    <property type="nucleotide sequence ID" value="NZ_JABVDD010000049.1"/>
</dbReference>
<evidence type="ECO:0000313" key="2">
    <source>
        <dbReference type="Proteomes" id="UP000465778"/>
    </source>
</evidence>
<dbReference type="OrthoDB" id="2719547at2"/>
<comment type="caution">
    <text evidence="1">The sequence shown here is derived from an EMBL/GenBank/DDBJ whole genome shotgun (WGS) entry which is preliminary data.</text>
</comment>
<sequence length="167" mass="19750">MKLLDAKIIHTKYGIETYMDLVKNVEARDIHFPSEPALYYEITVGVEYLRLRKEKYYDSEKNYFKIRMNLNMDSITLSETKTESLFAVKDKCEREATKELVGEWLIQTNAFRQAIQKLIDEKKVENVQTEEDIKKVLGTIRFLERILEIKPEDVLSAKFDRKLEVCC</sequence>
<dbReference type="AlphaFoldDB" id="A0A7Y5B146"/>
<organism evidence="1 2">
    <name type="scientific">Cytobacillus firmus</name>
    <name type="common">Bacillus firmus</name>
    <dbReference type="NCBI Taxonomy" id="1399"/>
    <lineage>
        <taxon>Bacteria</taxon>
        <taxon>Bacillati</taxon>
        <taxon>Bacillota</taxon>
        <taxon>Bacilli</taxon>
        <taxon>Bacillales</taxon>
        <taxon>Bacillaceae</taxon>
        <taxon>Cytobacillus</taxon>
    </lineage>
</organism>
<dbReference type="Proteomes" id="UP000465778">
    <property type="component" value="Unassembled WGS sequence"/>
</dbReference>
<accession>A0A7Y5B146</accession>
<evidence type="ECO:0000313" key="1">
    <source>
        <dbReference type="EMBL" id="KAF0822013.1"/>
    </source>
</evidence>
<proteinExistence type="predicted"/>
<protein>
    <submittedName>
        <fullName evidence="1">Uncharacterized protein</fullName>
    </submittedName>
</protein>
<reference evidence="1 2" key="1">
    <citation type="journal article" date="2020" name="G3 (Bethesda)">
        <title>Whole Genome Sequencing and Comparative Genomics of Two Nematicidal Bacillus Strains Reveals a Wide Range of Possible Virulence Factors.</title>
        <authorList>
            <person name="Susic N."/>
            <person name="Janezic S."/>
            <person name="Rupnik M."/>
            <person name="Geric Stare B."/>
        </authorList>
    </citation>
    <scope>NUCLEOTIDE SEQUENCE [LARGE SCALE GENOMIC DNA]</scope>
    <source>
        <strain evidence="1 2">I-1582</strain>
    </source>
</reference>